<protein>
    <submittedName>
        <fullName evidence="1">Uncharacterized protein</fullName>
    </submittedName>
</protein>
<accession>A0ACC1UAA0</accession>
<evidence type="ECO:0000313" key="2">
    <source>
        <dbReference type="Proteomes" id="UP001163835"/>
    </source>
</evidence>
<name>A0ACC1UAA0_9AGAR</name>
<evidence type="ECO:0000313" key="1">
    <source>
        <dbReference type="EMBL" id="KAJ3813923.1"/>
    </source>
</evidence>
<proteinExistence type="predicted"/>
<reference evidence="1" key="1">
    <citation type="submission" date="2022-09" db="EMBL/GenBank/DDBJ databases">
        <title>A Global Phylogenomic Analysis of the Shiitake Genus Lentinula.</title>
        <authorList>
            <consortium name="DOE Joint Genome Institute"/>
            <person name="Sierra-Patev S."/>
            <person name="Min B."/>
            <person name="Naranjo-Ortiz M."/>
            <person name="Looney B."/>
            <person name="Konkel Z."/>
            <person name="Slot J.C."/>
            <person name="Sakamoto Y."/>
            <person name="Steenwyk J.L."/>
            <person name="Rokas A."/>
            <person name="Carro J."/>
            <person name="Camarero S."/>
            <person name="Ferreira P."/>
            <person name="Molpeceres G."/>
            <person name="Ruiz-Duenas F.J."/>
            <person name="Serrano A."/>
            <person name="Henrissat B."/>
            <person name="Drula E."/>
            <person name="Hughes K.W."/>
            <person name="Mata J.L."/>
            <person name="Ishikawa N.K."/>
            <person name="Vargas-Isla R."/>
            <person name="Ushijima S."/>
            <person name="Smith C.A."/>
            <person name="Ahrendt S."/>
            <person name="Andreopoulos W."/>
            <person name="He G."/>
            <person name="Labutti K."/>
            <person name="Lipzen A."/>
            <person name="Ng V."/>
            <person name="Riley R."/>
            <person name="Sandor L."/>
            <person name="Barry K."/>
            <person name="Martinez A.T."/>
            <person name="Xiao Y."/>
            <person name="Gibbons J.G."/>
            <person name="Terashima K."/>
            <person name="Grigoriev I.V."/>
            <person name="Hibbett D.S."/>
        </authorList>
    </citation>
    <scope>NUCLEOTIDE SEQUENCE</scope>
    <source>
        <strain evidence="1">TMI1499</strain>
    </source>
</reference>
<dbReference type="Proteomes" id="UP001163835">
    <property type="component" value="Unassembled WGS sequence"/>
</dbReference>
<keyword evidence="2" id="KW-1185">Reference proteome</keyword>
<organism evidence="1 2">
    <name type="scientific">Lentinula aff. lateritia</name>
    <dbReference type="NCBI Taxonomy" id="2804960"/>
    <lineage>
        <taxon>Eukaryota</taxon>
        <taxon>Fungi</taxon>
        <taxon>Dikarya</taxon>
        <taxon>Basidiomycota</taxon>
        <taxon>Agaricomycotina</taxon>
        <taxon>Agaricomycetes</taxon>
        <taxon>Agaricomycetidae</taxon>
        <taxon>Agaricales</taxon>
        <taxon>Marasmiineae</taxon>
        <taxon>Omphalotaceae</taxon>
        <taxon>Lentinula</taxon>
    </lineage>
</organism>
<sequence length="214" mass="23776">MVRSMRFAITAVITVRVATSALAAPLAPHAASPGPLLSDLAPSNVPAGPERSTISATRELNTRDFEVIIEENDKEDSLHRDDDRFDPVEHHHRSHSEEVVDHHRKQEDDIEAILVPITKHREELERRTMTHEEAAEKCRTDAAKNRNVIQELKIEIEKCEAFAAQNSPNKLDILECITALKISILGLEDGASTLSKCEATLNRLSASSHGDQQI</sequence>
<comment type="caution">
    <text evidence="1">The sequence shown here is derived from an EMBL/GenBank/DDBJ whole genome shotgun (WGS) entry which is preliminary data.</text>
</comment>
<dbReference type="EMBL" id="MU794980">
    <property type="protein sequence ID" value="KAJ3813923.1"/>
    <property type="molecule type" value="Genomic_DNA"/>
</dbReference>
<gene>
    <name evidence="1" type="ORF">F5876DRAFT_73392</name>
</gene>